<dbReference type="CDD" id="cd00160">
    <property type="entry name" value="RhoGEF"/>
    <property type="match status" value="1"/>
</dbReference>
<dbReference type="InterPro" id="IPR025592">
    <property type="entry name" value="DUF4347"/>
</dbReference>
<dbReference type="SUPFAM" id="SSF81383">
    <property type="entry name" value="F-box domain"/>
    <property type="match status" value="1"/>
</dbReference>
<name>A0A6P5J7K9_PHACI</name>
<dbReference type="CTD" id="345930"/>
<feature type="domain" description="DH" evidence="1">
    <location>
        <begin position="781"/>
        <end position="969"/>
    </location>
</feature>
<keyword evidence="2" id="KW-1185">Reference proteome</keyword>
<sequence>MAISPTVVCFIWFASHPAQKLDSIRGLGRGNINVRAPTSLGLRLSEGRGGQPSRCPRIKRWRDGRELSGTAEVPIQLQGSGEPFTGSQRCLGTHGRQGLASRHRQTVANQKLRKKAAKAASSRNSLHFSRFLSCLSRGILYQRKKERKKLFASGTRNREIFAEMSTRDFFNESQAIECFQRRFSAWTPIINKSLNKQLFQERVSLITHWFDLWTDKQRKEFLLAILQNCSHSQLKFVKDWFSEKIPVVKVDFCTVLPRFISLYIFSFLNPMDLCAAAQVNWPWKFLTEQDCLWRPKCIRFGWFLPYDPPENEYGAWKRHYIACVATLDWLTPREASAIYGTLNEPKSENEEQEERQRERRLRKIIWGRLALRKRELFKVRPPWMSGTCCSTVLKSRCQPQLPQVIKDRIGLSAALEKQLVLASLEALPKKKNVSGSHSYPLFSNKHYHRVDQKYGSFSHSVQTSLVLISSRIPAYEMIVDSVKTSVIPLVYEYTGLTLESLLLLVEKVLDGRNVQSIGIFSDGDSREINLLQGYTIGVENVLTPEVRDFWEKLASCVATQEEGGHVDIFVPLAASEAGTEVLSQLSQLTGTMFSSPTGIATGSYQHILSDWLGQKQGTSPPSIYFCDHKLQTWHSFTEFLEETLKSVRKQLKPHFEELQKNISGKILGRFMFDSLSLANVLANQETAQVLADGLIELSKEKSENPLEYLSYFLLKKSSKKNKEFDGNFISTKCDTTTLSLLTKERNMKKNHSQDKKTSEDDLKLEVLINLERKLQMDFAEKRTRIAGELLKSERKYVQMLEIVRDVYVTPLKAALASNRAILSSMDVQIIFSDILCVLDLNRHFLGELTERLQEWGPAQCLGEIFTKFGLQLKTYTNFFNNYPIVLKTIEKCREMIPSFRAFLKRQDKTIVTRMMSLQELLLYPPRRFEEYINLLYGLRLHTPSEHVDREDLTTAIKQMKRYIAYINQLKQNVNRKDQLSDIERSVCGCPTLSEGTRFLIRVQDVTQLRCCNKKVSFSLRLYEHIHDLSLFLFSDSLLVSRRTVAHTPFERTTQTTYQFLALVALHQLLIEDISDSKYIKNAFVLQGPKCQWICSTANEDKLVWLSVLQSAIKSSIEKYD</sequence>
<dbReference type="PANTHER" id="PTHR46857">
    <property type="entry name" value="EPITHELIAL CELL-TRANSFORMING SEQUENCE 2 ONCOGENE-LIKE"/>
    <property type="match status" value="1"/>
</dbReference>
<dbReference type="InterPro" id="IPR052805">
    <property type="entry name" value="GEF_Ubiquitin-Prot_Reg"/>
</dbReference>
<dbReference type="InterPro" id="IPR001810">
    <property type="entry name" value="F-box_dom"/>
</dbReference>
<dbReference type="Gene3D" id="1.20.890.10">
    <property type="entry name" value="cAMP-dependent protein kinase regulatory subunit, dimerization-anchoring domain"/>
    <property type="match status" value="1"/>
</dbReference>
<evidence type="ECO:0000313" key="3">
    <source>
        <dbReference type="RefSeq" id="XP_020829393.1"/>
    </source>
</evidence>
<evidence type="ECO:0000259" key="1">
    <source>
        <dbReference type="PROSITE" id="PS50010"/>
    </source>
</evidence>
<dbReference type="SUPFAM" id="SSF48065">
    <property type="entry name" value="DBL homology domain (DH-domain)"/>
    <property type="match status" value="1"/>
</dbReference>
<dbReference type="InterPro" id="IPR000219">
    <property type="entry name" value="DH_dom"/>
</dbReference>
<dbReference type="Gene3D" id="1.20.1280.50">
    <property type="match status" value="1"/>
</dbReference>
<dbReference type="Proteomes" id="UP000515140">
    <property type="component" value="Unplaced"/>
</dbReference>
<dbReference type="AlphaFoldDB" id="A0A6P5J7K9"/>
<dbReference type="GeneID" id="110199051"/>
<dbReference type="KEGG" id="pcw:110199051"/>
<dbReference type="Gene3D" id="1.20.900.10">
    <property type="entry name" value="Dbl homology (DH) domain"/>
    <property type="match status" value="1"/>
</dbReference>
<evidence type="ECO:0000313" key="2">
    <source>
        <dbReference type="Proteomes" id="UP000515140"/>
    </source>
</evidence>
<dbReference type="Pfam" id="PF00621">
    <property type="entry name" value="RhoGEF"/>
    <property type="match status" value="1"/>
</dbReference>
<dbReference type="SUPFAM" id="SSF50729">
    <property type="entry name" value="PH domain-like"/>
    <property type="match status" value="1"/>
</dbReference>
<dbReference type="PROSITE" id="PS50010">
    <property type="entry name" value="DH_2"/>
    <property type="match status" value="1"/>
</dbReference>
<organism evidence="2 3">
    <name type="scientific">Phascolarctos cinereus</name>
    <name type="common">Koala</name>
    <dbReference type="NCBI Taxonomy" id="38626"/>
    <lineage>
        <taxon>Eukaryota</taxon>
        <taxon>Metazoa</taxon>
        <taxon>Chordata</taxon>
        <taxon>Craniata</taxon>
        <taxon>Vertebrata</taxon>
        <taxon>Euteleostomi</taxon>
        <taxon>Mammalia</taxon>
        <taxon>Metatheria</taxon>
        <taxon>Diprotodontia</taxon>
        <taxon>Phascolarctidae</taxon>
        <taxon>Phascolarctos</taxon>
    </lineage>
</organism>
<dbReference type="InterPro" id="IPR036047">
    <property type="entry name" value="F-box-like_dom_sf"/>
</dbReference>
<dbReference type="CDD" id="cd22173">
    <property type="entry name" value="F-box_ECT2L"/>
    <property type="match status" value="1"/>
</dbReference>
<dbReference type="Gene3D" id="2.30.29.30">
    <property type="entry name" value="Pleckstrin-homology domain (PH domain)/Phosphotyrosine-binding domain (PTB)"/>
    <property type="match status" value="1"/>
</dbReference>
<protein>
    <submittedName>
        <fullName evidence="3">Epithelial cell-transforming sequence 2 oncogene-like</fullName>
    </submittedName>
</protein>
<dbReference type="PANTHER" id="PTHR46857:SF1">
    <property type="entry name" value="EPITHELIAL CELL-TRANSFORMING SEQUENCE 2 ONCOGENE-LIKE"/>
    <property type="match status" value="1"/>
</dbReference>
<proteinExistence type="predicted"/>
<dbReference type="InParanoid" id="A0A6P5J7K9"/>
<dbReference type="RefSeq" id="XP_020829393.1">
    <property type="nucleotide sequence ID" value="XM_020973734.1"/>
</dbReference>
<dbReference type="Pfam" id="PF12937">
    <property type="entry name" value="F-box-like"/>
    <property type="match status" value="1"/>
</dbReference>
<dbReference type="Pfam" id="PF14252">
    <property type="entry name" value="DUF4347"/>
    <property type="match status" value="1"/>
</dbReference>
<dbReference type="Pfam" id="PF05186">
    <property type="entry name" value="Dpy-30"/>
    <property type="match status" value="1"/>
</dbReference>
<gene>
    <name evidence="3" type="primary">ECT2L</name>
</gene>
<dbReference type="FunCoup" id="A0A6P5J7K9">
    <property type="interactions" value="23"/>
</dbReference>
<dbReference type="InterPro" id="IPR007858">
    <property type="entry name" value="Dpy-30_motif"/>
</dbReference>
<dbReference type="InterPro" id="IPR035899">
    <property type="entry name" value="DBL_dom_sf"/>
</dbReference>
<dbReference type="SMART" id="SM00325">
    <property type="entry name" value="RhoGEF"/>
    <property type="match status" value="1"/>
</dbReference>
<dbReference type="GO" id="GO:0005085">
    <property type="term" value="F:guanyl-nucleotide exchange factor activity"/>
    <property type="evidence" value="ECO:0007669"/>
    <property type="project" value="InterPro"/>
</dbReference>
<accession>A0A6P5J7K9</accession>
<dbReference type="InterPro" id="IPR011993">
    <property type="entry name" value="PH-like_dom_sf"/>
</dbReference>
<reference evidence="3" key="1">
    <citation type="submission" date="2025-08" db="UniProtKB">
        <authorList>
            <consortium name="RefSeq"/>
        </authorList>
    </citation>
    <scope>IDENTIFICATION</scope>
    <source>
        <tissue evidence="3">Spleen</tissue>
    </source>
</reference>